<reference evidence="1 2" key="1">
    <citation type="submission" date="2019-06" db="EMBL/GenBank/DDBJ databases">
        <title>Genome Sequence of the Brown Rot Fungal Pathogen Monilinia laxa.</title>
        <authorList>
            <person name="De Miccolis Angelini R.M."/>
            <person name="Landi L."/>
            <person name="Abate D."/>
            <person name="Pollastro S."/>
            <person name="Romanazzi G."/>
            <person name="Faretra F."/>
        </authorList>
    </citation>
    <scope>NUCLEOTIDE SEQUENCE [LARGE SCALE GENOMIC DNA]</scope>
    <source>
        <strain evidence="1 2">Mlax316</strain>
    </source>
</reference>
<protein>
    <submittedName>
        <fullName evidence="1">Uncharacterized protein</fullName>
    </submittedName>
</protein>
<accession>A0A5N6KIX1</accession>
<dbReference type="EMBL" id="VIGI01000002">
    <property type="protein sequence ID" value="KAB8303608.1"/>
    <property type="molecule type" value="Genomic_DNA"/>
</dbReference>
<evidence type="ECO:0000313" key="2">
    <source>
        <dbReference type="Proteomes" id="UP000326757"/>
    </source>
</evidence>
<comment type="caution">
    <text evidence="1">The sequence shown here is derived from an EMBL/GenBank/DDBJ whole genome shotgun (WGS) entry which is preliminary data.</text>
</comment>
<organism evidence="1 2">
    <name type="scientific">Monilinia laxa</name>
    <name type="common">Brown rot fungus</name>
    <name type="synonym">Sclerotinia laxa</name>
    <dbReference type="NCBI Taxonomy" id="61186"/>
    <lineage>
        <taxon>Eukaryota</taxon>
        <taxon>Fungi</taxon>
        <taxon>Dikarya</taxon>
        <taxon>Ascomycota</taxon>
        <taxon>Pezizomycotina</taxon>
        <taxon>Leotiomycetes</taxon>
        <taxon>Helotiales</taxon>
        <taxon>Sclerotiniaceae</taxon>
        <taxon>Monilinia</taxon>
    </lineage>
</organism>
<sequence length="68" mass="7859">MDTDGIFGSVYLNYRLLDTYTSYRTCVQIPPIGIIYIKNRLVNIYVFFDKYSFSSSLSLAMYNPPDAI</sequence>
<proteinExistence type="predicted"/>
<keyword evidence="2" id="KW-1185">Reference proteome</keyword>
<dbReference type="AlphaFoldDB" id="A0A5N6KIX1"/>
<evidence type="ECO:0000313" key="1">
    <source>
        <dbReference type="EMBL" id="KAB8303608.1"/>
    </source>
</evidence>
<name>A0A5N6KIX1_MONLA</name>
<dbReference type="Proteomes" id="UP000326757">
    <property type="component" value="Unassembled WGS sequence"/>
</dbReference>
<gene>
    <name evidence="1" type="ORF">EYC80_005005</name>
</gene>